<keyword evidence="6" id="KW-0969">Cilium</keyword>
<evidence type="ECO:0000256" key="7">
    <source>
        <dbReference type="ARBA" id="ARBA00023273"/>
    </source>
</evidence>
<evidence type="ECO:0000259" key="8">
    <source>
        <dbReference type="Pfam" id="PF15911"/>
    </source>
</evidence>
<dbReference type="GO" id="GO:0030991">
    <property type="term" value="C:intraciliary transport particle A"/>
    <property type="evidence" value="ECO:0007669"/>
    <property type="project" value="TreeGrafter"/>
</dbReference>
<reference evidence="11 12" key="1">
    <citation type="submission" date="2017-08" db="EMBL/GenBank/DDBJ databases">
        <title>Acidophilic green algal genome provides insights into adaptation to an acidic environment.</title>
        <authorList>
            <person name="Hirooka S."/>
            <person name="Hirose Y."/>
            <person name="Kanesaki Y."/>
            <person name="Higuchi S."/>
            <person name="Fujiwara T."/>
            <person name="Onuma R."/>
            <person name="Era A."/>
            <person name="Ohbayashi R."/>
            <person name="Uzuka A."/>
            <person name="Nozaki H."/>
            <person name="Yoshikawa H."/>
            <person name="Miyagishima S.Y."/>
        </authorList>
    </citation>
    <scope>NUCLEOTIDE SEQUENCE [LARGE SCALE GENOMIC DNA]</scope>
    <source>
        <strain evidence="11 12">NIES-2499</strain>
    </source>
</reference>
<keyword evidence="3" id="KW-0677">Repeat</keyword>
<dbReference type="InterPro" id="IPR056168">
    <property type="entry name" value="TPR_IF140/IFT172/WDR19"/>
</dbReference>
<dbReference type="FunFam" id="1.25.40.470:FF:000009">
    <property type="entry name" value="WD repeat-containing protein 19 isoform X1"/>
    <property type="match status" value="1"/>
</dbReference>
<comment type="subcellular location">
    <subcellularLocation>
        <location evidence="1">Cell projection</location>
        <location evidence="1">Cilium</location>
    </subcellularLocation>
</comment>
<dbReference type="EMBL" id="BEGY01000028">
    <property type="protein sequence ID" value="GAX77949.1"/>
    <property type="molecule type" value="Genomic_DNA"/>
</dbReference>
<name>A0A250X4V5_9CHLO</name>
<evidence type="ECO:0000256" key="6">
    <source>
        <dbReference type="ARBA" id="ARBA00023069"/>
    </source>
</evidence>
<organism evidence="11 12">
    <name type="scientific">Chlamydomonas eustigma</name>
    <dbReference type="NCBI Taxonomy" id="1157962"/>
    <lineage>
        <taxon>Eukaryota</taxon>
        <taxon>Viridiplantae</taxon>
        <taxon>Chlorophyta</taxon>
        <taxon>core chlorophytes</taxon>
        <taxon>Chlorophyceae</taxon>
        <taxon>CS clade</taxon>
        <taxon>Chlamydomonadales</taxon>
        <taxon>Chlamydomonadaceae</taxon>
        <taxon>Chlamydomonas</taxon>
    </lineage>
</organism>
<sequence length="1349" mass="150235">MGRSFFNGALKGIISQQQESRLRKVNIFDRNGRLIDEVPLPQPEVQPVETGSPSCAELQWDPVNEQLAILPTGNTTIYLWTANKDVQRIDTEFKTQEFSTLAWSKNGLYLAMGTAKGNLMIYNCREKKKTPYVGKHTKKIAFAVWNKDNILATAGLDCMVSLTDGTTGETISSFMLSNDPCDLCVSDKKDDGYSKHEENTYSLNVGQKTLYIMQYLSEQQKPLELAFLEQYGNIQKHLWFGDGYILVGFRTGKVVVVSSHSREIAEEIHQAMYLDALSDMAYSPAQGRIALGGSHCVRIMDVSGTDYHEVKADAIDLDPSLQVTKVGWTRDGQILTVGTSNGQLRSYLAALPVISDFYGTQVLYLTSLLEMSIVDLNRRGFAIKLDIEKEPAFCGLGPNHAAIGMNNQVSFYRLSQRDGRVVTQRQYMGSVQSVKLNETHAALQMEGRVLVHPIEIPPGRARDEFDVMLPPPGQNQTLTSVAVTRHFIITSSKQGVIAYYLAEDCSPVNDFRHEEGAVLRMFPQPEGSRMVFEDERGQLYVFNPVNDQVLLVPDFNGRAETVMWDVLDPSVFVVADTSALYVYLYYPVSLSGAKIEFVGKQSLQASHTPLNCCNGNIGCRLKSGAIETITLDTHRSLQTTDNFSKGAPQKKLQQCLKLGRLKAAWDSAVQLRNPEVWKTLGMAALEKLDMDMALAAFRMLGDASMVLSLEQIQNIEDKNLLAGHMLVLLERDVAVAQELFLRSSIPKAALEMRKDLKHWNEALKLADQLDPESIPTICKEHAASLEMTGEYSNAKTHYQQSMESLMGAPDADLEMACRSGIARCTLQLGDIRQGRSMVMQINSQQLYKECAQILETMQQLTESAEMYERAGQYERAASIYIQTKNFTAAAPLMAKVSSSKLQLQFAKAKEAEGRYGEAASAYEAAGDMDSVVRLSLEKLNAPQRAYAIVRKTKSVEAAALLARYCLGAQDFSGAVEFLLLAGQMDQAFDIAMGHNEMDTFARIVQASAKPVDYQRIAQYYESRGEYDKAGDMYGTSGQDTKAVQLYLQVGSSGALEKAIGVVERTRNHTIGVQVMDYVNEEVDGSAKDEFRFKLNIAMGQYLEAAQDAMEMARLEQEGGNYRVAHDKLFATVQQLDTMGKAVPTELMRMLSLLHSYTLVKSLIAVEDHMTAARMLVRVARNISKFPKHVVPILTSTVIECHRAGLKKTSYEYASMLMRPEYRNQVAMKYKKKIELMVRKPDKEQAEEAEEAMVECPFCTMPGPETELQCVSCQNIIPFDIATGKRMALADWSECPKCKFACSARNIIRILATEHRCPMCNDEVGQDAVRRVADPITAIRKKAETVAGLS</sequence>
<evidence type="ECO:0000256" key="5">
    <source>
        <dbReference type="ARBA" id="ARBA00022803"/>
    </source>
</evidence>
<gene>
    <name evidence="11" type="ORF">CEUSTIGMA_g5391.t1</name>
</gene>
<dbReference type="Gene3D" id="1.25.40.470">
    <property type="match status" value="2"/>
</dbReference>
<dbReference type="InterPro" id="IPR039468">
    <property type="entry name" value="WDR19_WD40_rpt"/>
</dbReference>
<dbReference type="Pfam" id="PF24762">
    <property type="entry name" value="TPR_IF140-IFT172"/>
    <property type="match status" value="1"/>
</dbReference>
<dbReference type="Gene3D" id="2.130.10.10">
    <property type="entry name" value="YVTN repeat-like/Quinoprotein amine dehydrogenase"/>
    <property type="match status" value="2"/>
</dbReference>
<keyword evidence="2" id="KW-0853">WD repeat</keyword>
<dbReference type="PANTHER" id="PTHR14920:SF0">
    <property type="entry name" value="WD REPEAT DOMAIN 19"/>
    <property type="match status" value="1"/>
</dbReference>
<dbReference type="GO" id="GO:0005929">
    <property type="term" value="C:cilium"/>
    <property type="evidence" value="ECO:0007669"/>
    <property type="project" value="UniProtKB-SubCell"/>
</dbReference>
<evidence type="ECO:0000256" key="4">
    <source>
        <dbReference type="ARBA" id="ARBA00022794"/>
    </source>
</evidence>
<dbReference type="GO" id="GO:0008104">
    <property type="term" value="P:intracellular protein localization"/>
    <property type="evidence" value="ECO:0007669"/>
    <property type="project" value="UniProtKB-ARBA"/>
</dbReference>
<keyword evidence="7" id="KW-0966">Cell projection</keyword>
<feature type="domain" description="WDR19 first beta-propeller" evidence="9">
    <location>
        <begin position="23"/>
        <end position="342"/>
    </location>
</feature>
<evidence type="ECO:0000313" key="12">
    <source>
        <dbReference type="Proteomes" id="UP000232323"/>
    </source>
</evidence>
<dbReference type="Proteomes" id="UP000232323">
    <property type="component" value="Unassembled WGS sequence"/>
</dbReference>
<comment type="caution">
    <text evidence="11">The sequence shown here is derived from an EMBL/GenBank/DDBJ whole genome shotgun (WGS) entry which is preliminary data.</text>
</comment>
<dbReference type="SUPFAM" id="SSF82171">
    <property type="entry name" value="DPP6 N-terminal domain-like"/>
    <property type="match status" value="1"/>
</dbReference>
<evidence type="ECO:0000256" key="1">
    <source>
        <dbReference type="ARBA" id="ARBA00004138"/>
    </source>
</evidence>
<evidence type="ECO:0000256" key="3">
    <source>
        <dbReference type="ARBA" id="ARBA00022737"/>
    </source>
</evidence>
<dbReference type="InterPro" id="IPR015943">
    <property type="entry name" value="WD40/YVTN_repeat-like_dom_sf"/>
</dbReference>
<feature type="domain" description="WDR19 WD40 repeat" evidence="8">
    <location>
        <begin position="362"/>
        <end position="634"/>
    </location>
</feature>
<feature type="domain" description="IF140/IFT172/WDR19 TPR" evidence="10">
    <location>
        <begin position="659"/>
        <end position="1111"/>
    </location>
</feature>
<keyword evidence="12" id="KW-1185">Reference proteome</keyword>
<dbReference type="GO" id="GO:0035721">
    <property type="term" value="P:intraciliary retrograde transport"/>
    <property type="evidence" value="ECO:0007669"/>
    <property type="project" value="InterPro"/>
</dbReference>
<evidence type="ECO:0000313" key="11">
    <source>
        <dbReference type="EMBL" id="GAX77949.1"/>
    </source>
</evidence>
<evidence type="ECO:0000256" key="2">
    <source>
        <dbReference type="ARBA" id="ARBA00022574"/>
    </source>
</evidence>
<keyword evidence="4" id="KW-0970">Cilium biogenesis/degradation</keyword>
<dbReference type="Pfam" id="PF23389">
    <property type="entry name" value="Beta-prop_WDR19_1st"/>
    <property type="match status" value="1"/>
</dbReference>
<dbReference type="OrthoDB" id="10250638at2759"/>
<dbReference type="InterPro" id="IPR040379">
    <property type="entry name" value="WDR19/dyf-2"/>
</dbReference>
<protein>
    <submittedName>
        <fullName evidence="11">Uncharacterized protein</fullName>
    </submittedName>
</protein>
<accession>A0A250X4V5</accession>
<proteinExistence type="predicted"/>
<dbReference type="STRING" id="1157962.A0A250X4V5"/>
<dbReference type="PANTHER" id="PTHR14920">
    <property type="entry name" value="OSMOTIC AVOIDANCE ABNORMAL PROTEIN 1/WD REPEAT MEMBRANE PROTEIN"/>
    <property type="match status" value="1"/>
</dbReference>
<dbReference type="Pfam" id="PF15911">
    <property type="entry name" value="Beta-prop_WDR19_2nd"/>
    <property type="match status" value="1"/>
</dbReference>
<dbReference type="GO" id="GO:0060271">
    <property type="term" value="P:cilium assembly"/>
    <property type="evidence" value="ECO:0007669"/>
    <property type="project" value="TreeGrafter"/>
</dbReference>
<evidence type="ECO:0000259" key="10">
    <source>
        <dbReference type="Pfam" id="PF24762"/>
    </source>
</evidence>
<evidence type="ECO:0000259" key="9">
    <source>
        <dbReference type="Pfam" id="PF23389"/>
    </source>
</evidence>
<dbReference type="InterPro" id="IPR057855">
    <property type="entry name" value="Beta-prop_WDR19_1st"/>
</dbReference>
<keyword evidence="5" id="KW-0802">TPR repeat</keyword>